<dbReference type="InterPro" id="IPR001789">
    <property type="entry name" value="Sig_transdc_resp-reg_receiver"/>
</dbReference>
<dbReference type="Gene3D" id="3.40.50.300">
    <property type="entry name" value="P-loop containing nucleotide triphosphate hydrolases"/>
    <property type="match status" value="1"/>
</dbReference>
<dbReference type="SUPFAM" id="SSF52172">
    <property type="entry name" value="CheY-like"/>
    <property type="match status" value="1"/>
</dbReference>
<dbReference type="CDD" id="cd00009">
    <property type="entry name" value="AAA"/>
    <property type="match status" value="1"/>
</dbReference>
<evidence type="ECO:0000256" key="3">
    <source>
        <dbReference type="ARBA" id="ARBA00023015"/>
    </source>
</evidence>
<dbReference type="SUPFAM" id="SSF46689">
    <property type="entry name" value="Homeodomain-like"/>
    <property type="match status" value="1"/>
</dbReference>
<keyword evidence="2" id="KW-0067">ATP-binding</keyword>
<dbReference type="InterPro" id="IPR009057">
    <property type="entry name" value="Homeodomain-like_sf"/>
</dbReference>
<dbReference type="InterPro" id="IPR011006">
    <property type="entry name" value="CheY-like_superfamily"/>
</dbReference>
<dbReference type="AlphaFoldDB" id="A0A518D0C1"/>
<evidence type="ECO:0000256" key="6">
    <source>
        <dbReference type="PROSITE-ProRule" id="PRU00169"/>
    </source>
</evidence>
<keyword evidence="4" id="KW-0238">DNA-binding</keyword>
<accession>A0A518D0C1</accession>
<dbReference type="Proteomes" id="UP000319342">
    <property type="component" value="Chromosome"/>
</dbReference>
<gene>
    <name evidence="10" type="primary">zraR_5</name>
    <name evidence="10" type="ORF">Pla163_20500</name>
</gene>
<dbReference type="InterPro" id="IPR027417">
    <property type="entry name" value="P-loop_NTPase"/>
</dbReference>
<dbReference type="FunFam" id="3.40.50.300:FF:000006">
    <property type="entry name" value="DNA-binding transcriptional regulator NtrC"/>
    <property type="match status" value="1"/>
</dbReference>
<dbReference type="InterPro" id="IPR025943">
    <property type="entry name" value="Sigma_54_int_dom_ATP-bd_2"/>
</dbReference>
<dbReference type="PROSITE" id="PS50110">
    <property type="entry name" value="RESPONSE_REGULATORY"/>
    <property type="match status" value="1"/>
</dbReference>
<evidence type="ECO:0000256" key="5">
    <source>
        <dbReference type="ARBA" id="ARBA00023163"/>
    </source>
</evidence>
<evidence type="ECO:0000256" key="1">
    <source>
        <dbReference type="ARBA" id="ARBA00022741"/>
    </source>
</evidence>
<sequence length="505" mass="54765">MHSPRVLLADPDPRAWGDLAERLEAAGFEVALETASDRLETRLGEERFDVLLAELQMLGRRVLDVARSSPGRPEVMLLDTFGDEGDGSAAMRAGAFDVLPRPASTEQCLVGVQRALEARSVENENRRLRRETSEGRGLGHVVTREPRMQRALDLVRTVADTRVTLLIEGESGTGKTMVARALHDASPRADKPFVVVNCGALPDALLESELFGHVKGAFTGAVADRVGRFEAADGGTLFLDEINSASLDLQVKLLRAIESGEFEPLGGRRTVSVDVRIVAASNRSLTEEVAAERFRDDLYWRLKVVAVELPALRERPADVVDLAERFVAAAAADHGRGDKELSAAALAALLAHPWPGNVRELRHALERAVLVAPGRTIEVEHLPPELSGPGGARAGSARVDGPTARHEPRSAGPLAACDRRPEAPSPMPQARDFDAVELGPLKEMLAGPERRFIERALEAVGGSRKRAAALLDINRGTLFNKMRRYRLLSPPSGRDARPGHDTNDR</sequence>
<dbReference type="GO" id="GO:0043565">
    <property type="term" value="F:sequence-specific DNA binding"/>
    <property type="evidence" value="ECO:0007669"/>
    <property type="project" value="InterPro"/>
</dbReference>
<dbReference type="InterPro" id="IPR002078">
    <property type="entry name" value="Sigma_54_int"/>
</dbReference>
<dbReference type="GO" id="GO:0000160">
    <property type="term" value="P:phosphorelay signal transduction system"/>
    <property type="evidence" value="ECO:0007669"/>
    <property type="project" value="InterPro"/>
</dbReference>
<dbReference type="GO" id="GO:0005524">
    <property type="term" value="F:ATP binding"/>
    <property type="evidence" value="ECO:0007669"/>
    <property type="project" value="UniProtKB-KW"/>
</dbReference>
<feature type="domain" description="Response regulatory" evidence="9">
    <location>
        <begin position="5"/>
        <end position="116"/>
    </location>
</feature>
<evidence type="ECO:0000259" key="9">
    <source>
        <dbReference type="PROSITE" id="PS50110"/>
    </source>
</evidence>
<protein>
    <submittedName>
        <fullName evidence="10">Transcriptional regulatory protein ZraR</fullName>
    </submittedName>
</protein>
<dbReference type="InterPro" id="IPR025944">
    <property type="entry name" value="Sigma_54_int_dom_CS"/>
</dbReference>
<dbReference type="Pfam" id="PF00158">
    <property type="entry name" value="Sigma54_activat"/>
    <property type="match status" value="1"/>
</dbReference>
<reference evidence="10 11" key="1">
    <citation type="submission" date="2019-02" db="EMBL/GenBank/DDBJ databases">
        <title>Deep-cultivation of Planctomycetes and their phenomic and genomic characterization uncovers novel biology.</title>
        <authorList>
            <person name="Wiegand S."/>
            <person name="Jogler M."/>
            <person name="Boedeker C."/>
            <person name="Pinto D."/>
            <person name="Vollmers J."/>
            <person name="Rivas-Marin E."/>
            <person name="Kohn T."/>
            <person name="Peeters S.H."/>
            <person name="Heuer A."/>
            <person name="Rast P."/>
            <person name="Oberbeckmann S."/>
            <person name="Bunk B."/>
            <person name="Jeske O."/>
            <person name="Meyerdierks A."/>
            <person name="Storesund J.E."/>
            <person name="Kallscheuer N."/>
            <person name="Luecker S."/>
            <person name="Lage O.M."/>
            <person name="Pohl T."/>
            <person name="Merkel B.J."/>
            <person name="Hornburger P."/>
            <person name="Mueller R.-W."/>
            <person name="Bruemmer F."/>
            <person name="Labrenz M."/>
            <person name="Spormann A.M."/>
            <person name="Op den Camp H."/>
            <person name="Overmann J."/>
            <person name="Amann R."/>
            <person name="Jetten M.S.M."/>
            <person name="Mascher T."/>
            <person name="Medema M.H."/>
            <person name="Devos D.P."/>
            <person name="Kaster A.-K."/>
            <person name="Ovreas L."/>
            <person name="Rohde M."/>
            <person name="Galperin M.Y."/>
            <person name="Jogler C."/>
        </authorList>
    </citation>
    <scope>NUCLEOTIDE SEQUENCE [LARGE SCALE GENOMIC DNA]</scope>
    <source>
        <strain evidence="10 11">Pla163</strain>
    </source>
</reference>
<keyword evidence="3" id="KW-0805">Transcription regulation</keyword>
<dbReference type="InterPro" id="IPR003593">
    <property type="entry name" value="AAA+_ATPase"/>
</dbReference>
<dbReference type="Pfam" id="PF02954">
    <property type="entry name" value="HTH_8"/>
    <property type="match status" value="1"/>
</dbReference>
<evidence type="ECO:0000259" key="8">
    <source>
        <dbReference type="PROSITE" id="PS50045"/>
    </source>
</evidence>
<comment type="caution">
    <text evidence="6">Lacks conserved residue(s) required for the propagation of feature annotation.</text>
</comment>
<dbReference type="PROSITE" id="PS00675">
    <property type="entry name" value="SIGMA54_INTERACT_1"/>
    <property type="match status" value="1"/>
</dbReference>
<dbReference type="Gene3D" id="1.10.8.60">
    <property type="match status" value="1"/>
</dbReference>
<feature type="domain" description="Sigma-54 factor interaction" evidence="8">
    <location>
        <begin position="141"/>
        <end position="370"/>
    </location>
</feature>
<evidence type="ECO:0000256" key="4">
    <source>
        <dbReference type="ARBA" id="ARBA00023125"/>
    </source>
</evidence>
<dbReference type="PRINTS" id="PR01590">
    <property type="entry name" value="HTHFIS"/>
</dbReference>
<evidence type="ECO:0000256" key="7">
    <source>
        <dbReference type="SAM" id="MobiDB-lite"/>
    </source>
</evidence>
<organism evidence="10 11">
    <name type="scientific">Rohdeia mirabilis</name>
    <dbReference type="NCBI Taxonomy" id="2528008"/>
    <lineage>
        <taxon>Bacteria</taxon>
        <taxon>Pseudomonadati</taxon>
        <taxon>Planctomycetota</taxon>
        <taxon>Planctomycetia</taxon>
        <taxon>Planctomycetia incertae sedis</taxon>
        <taxon>Rohdeia</taxon>
    </lineage>
</organism>
<name>A0A518D0C1_9BACT</name>
<evidence type="ECO:0000313" key="11">
    <source>
        <dbReference type="Proteomes" id="UP000319342"/>
    </source>
</evidence>
<evidence type="ECO:0000256" key="2">
    <source>
        <dbReference type="ARBA" id="ARBA00022840"/>
    </source>
</evidence>
<dbReference type="InterPro" id="IPR002197">
    <property type="entry name" value="HTH_Fis"/>
</dbReference>
<dbReference type="PROSITE" id="PS50045">
    <property type="entry name" value="SIGMA54_INTERACT_4"/>
    <property type="match status" value="1"/>
</dbReference>
<dbReference type="SUPFAM" id="SSF52540">
    <property type="entry name" value="P-loop containing nucleoside triphosphate hydrolases"/>
    <property type="match status" value="1"/>
</dbReference>
<dbReference type="InterPro" id="IPR058031">
    <property type="entry name" value="AAA_lid_NorR"/>
</dbReference>
<dbReference type="Pfam" id="PF25601">
    <property type="entry name" value="AAA_lid_14"/>
    <property type="match status" value="1"/>
</dbReference>
<keyword evidence="11" id="KW-1185">Reference proteome</keyword>
<keyword evidence="5" id="KW-0804">Transcription</keyword>
<dbReference type="GO" id="GO:0006355">
    <property type="term" value="P:regulation of DNA-templated transcription"/>
    <property type="evidence" value="ECO:0007669"/>
    <property type="project" value="InterPro"/>
</dbReference>
<keyword evidence="1" id="KW-0547">Nucleotide-binding</keyword>
<dbReference type="PROSITE" id="PS00688">
    <property type="entry name" value="SIGMA54_INTERACT_3"/>
    <property type="match status" value="1"/>
</dbReference>
<dbReference type="InterPro" id="IPR025662">
    <property type="entry name" value="Sigma_54_int_dom_ATP-bd_1"/>
</dbReference>
<dbReference type="SMART" id="SM00382">
    <property type="entry name" value="AAA"/>
    <property type="match status" value="1"/>
</dbReference>
<proteinExistence type="predicted"/>
<dbReference type="EMBL" id="CP036290">
    <property type="protein sequence ID" value="QDU84930.1"/>
    <property type="molecule type" value="Genomic_DNA"/>
</dbReference>
<dbReference type="Gene3D" id="3.40.50.2300">
    <property type="match status" value="1"/>
</dbReference>
<dbReference type="Gene3D" id="1.10.10.60">
    <property type="entry name" value="Homeodomain-like"/>
    <property type="match status" value="1"/>
</dbReference>
<dbReference type="RefSeq" id="WP_419185773.1">
    <property type="nucleotide sequence ID" value="NZ_CP036290.1"/>
</dbReference>
<dbReference type="PROSITE" id="PS00676">
    <property type="entry name" value="SIGMA54_INTERACT_2"/>
    <property type="match status" value="1"/>
</dbReference>
<feature type="region of interest" description="Disordered" evidence="7">
    <location>
        <begin position="381"/>
        <end position="430"/>
    </location>
</feature>
<evidence type="ECO:0000313" key="10">
    <source>
        <dbReference type="EMBL" id="QDU84930.1"/>
    </source>
</evidence>
<dbReference type="PANTHER" id="PTHR32071">
    <property type="entry name" value="TRANSCRIPTIONAL REGULATORY PROTEIN"/>
    <property type="match status" value="1"/>
</dbReference>